<organism evidence="1 2">
    <name type="scientific">Massilia orientalis</name>
    <dbReference type="NCBI Taxonomy" id="3050128"/>
    <lineage>
        <taxon>Bacteria</taxon>
        <taxon>Pseudomonadati</taxon>
        <taxon>Pseudomonadota</taxon>
        <taxon>Betaproteobacteria</taxon>
        <taxon>Burkholderiales</taxon>
        <taxon>Oxalobacteraceae</taxon>
        <taxon>Telluria group</taxon>
        <taxon>Massilia</taxon>
    </lineage>
</organism>
<comment type="caution">
    <text evidence="1">The sequence shown here is derived from an EMBL/GenBank/DDBJ whole genome shotgun (WGS) entry which is preliminary data.</text>
</comment>
<reference evidence="1" key="1">
    <citation type="submission" date="2024-11" db="EMBL/GenBank/DDBJ databases">
        <title>Description of Massilia orientalis sp. nov., isolated from rhizosphere soil of Ageratina adenophora.</title>
        <authorList>
            <person name="Wang Y."/>
        </authorList>
    </citation>
    <scope>NUCLEOTIDE SEQUENCE</scope>
    <source>
        <strain evidence="1">YIM B02787</strain>
    </source>
</reference>
<evidence type="ECO:0000313" key="2">
    <source>
        <dbReference type="Proteomes" id="UP001168096"/>
    </source>
</evidence>
<protein>
    <submittedName>
        <fullName evidence="1">Right-handed parallel beta-helix repeat-containing protein</fullName>
    </submittedName>
</protein>
<accession>A0ACC7MDB3</accession>
<keyword evidence="2" id="KW-1185">Reference proteome</keyword>
<evidence type="ECO:0000313" key="1">
    <source>
        <dbReference type="EMBL" id="MFJ1469483.1"/>
    </source>
</evidence>
<dbReference type="Proteomes" id="UP001168096">
    <property type="component" value="Unassembled WGS sequence"/>
</dbReference>
<sequence length="607" mass="63372">MTHRAAPAALSLHQLQFCQLFSRMEKIRYFIIYLLAGVSLGAGAIGLQKALPSKDGTNMSGPSNRLVGAAVTPQDFGAKCDDTTDDTVRLQAALNSLSPGGRLHIQGTCLASAALIIPSNVIVDGDGIMASRLHFTHMGDGLKTVSPINSSTSKYVTVRDIAIFNTNKANAGGGYVDVGGSYISVRNVQFSGWGYGVIFDQTEIADITRNQFAGWHDAGIWLVNGPEHTAGAKKGFTNRITIKENQLNGKSGYGLRDDGGGAHLVIGNNFNAASIQIYAAGVAGLSILNNEMEGASSYPIRIAKEKVSGGYTGQTMGLDVSGNLIGDGISSISIQAAQGGRITANVFYQYKKNALEVDFGPGALVSGIDVSGNSKAVADNGKTSGPFVDPANTSNWELQGNYHQNGQTYVIAGCAAGLRTITPQTMEGIYDGAQLRVMNVDGTNAETITAMVSPDAPASFKARLSSGKAANWTVAVLEGAASNTYTPILSGKSVAGSFMTNAVYGSYQRAKGRVMFQVDVAWSANLGATGQLQMMLPFTSKNNGMTLMIPASLSGPGAIGIVGPVYLVISTGSRVAGFVTMNSANGTWQPLRVPASGEITVSGQYEI</sequence>
<gene>
    <name evidence="1" type="ORF">QPK29_017370</name>
</gene>
<proteinExistence type="predicted"/>
<dbReference type="EMBL" id="JASNRB020000010">
    <property type="protein sequence ID" value="MFJ1469483.1"/>
    <property type="molecule type" value="Genomic_DNA"/>
</dbReference>
<name>A0ACC7MDB3_9BURK</name>